<reference evidence="1 2" key="1">
    <citation type="submission" date="2024-08" db="EMBL/GenBank/DDBJ databases">
        <title>Tateyamaria sp. nov., isolated from marine algae.</title>
        <authorList>
            <person name="Choi B.J."/>
            <person name="Kim J.M."/>
            <person name="Lee J.K."/>
            <person name="Choi D.G."/>
            <person name="Bayburt H."/>
            <person name="Baek J.H."/>
            <person name="Han D.M."/>
            <person name="Jeon C.O."/>
        </authorList>
    </citation>
    <scope>NUCLEOTIDE SEQUENCE [LARGE SCALE GENOMIC DNA]</scope>
    <source>
        <strain evidence="1 2">KMU-156</strain>
    </source>
</reference>
<dbReference type="EMBL" id="JBHDIY010000002">
    <property type="protein sequence ID" value="MFL4470832.1"/>
    <property type="molecule type" value="Genomic_DNA"/>
</dbReference>
<keyword evidence="2" id="KW-1185">Reference proteome</keyword>
<organism evidence="1 2">
    <name type="scientific">Tateyamaria armeniaca</name>
    <dbReference type="NCBI Taxonomy" id="2518930"/>
    <lineage>
        <taxon>Bacteria</taxon>
        <taxon>Pseudomonadati</taxon>
        <taxon>Pseudomonadota</taxon>
        <taxon>Alphaproteobacteria</taxon>
        <taxon>Rhodobacterales</taxon>
        <taxon>Roseobacteraceae</taxon>
        <taxon>Tateyamaria</taxon>
    </lineage>
</organism>
<evidence type="ECO:0000313" key="1">
    <source>
        <dbReference type="EMBL" id="MFL4470832.1"/>
    </source>
</evidence>
<evidence type="ECO:0000313" key="2">
    <source>
        <dbReference type="Proteomes" id="UP001627408"/>
    </source>
</evidence>
<dbReference type="Proteomes" id="UP001627408">
    <property type="component" value="Unassembled WGS sequence"/>
</dbReference>
<name>A0ABW8UYT1_9RHOB</name>
<gene>
    <name evidence="1" type="ORF">ACERZ8_13415</name>
</gene>
<accession>A0ABW8UYT1</accession>
<proteinExistence type="predicted"/>
<protein>
    <submittedName>
        <fullName evidence="1">Uncharacterized protein</fullName>
    </submittedName>
</protein>
<sequence>MALVCAVSGLGTPSYADTQKDALIAAMQANGCMMTTAQANVQMPQLGIDRPTAIRLSREMMAEGIAAFASDEETLLLLPPACKS</sequence>
<comment type="caution">
    <text evidence="1">The sequence shown here is derived from an EMBL/GenBank/DDBJ whole genome shotgun (WGS) entry which is preliminary data.</text>
</comment>
<dbReference type="RefSeq" id="WP_407592671.1">
    <property type="nucleotide sequence ID" value="NZ_JBHDIY010000002.1"/>
</dbReference>